<dbReference type="Proteomes" id="UP001152759">
    <property type="component" value="Chromosome 3"/>
</dbReference>
<feature type="transmembrane region" description="Helical" evidence="1">
    <location>
        <begin position="626"/>
        <end position="646"/>
    </location>
</feature>
<protein>
    <recommendedName>
        <fullName evidence="2">Nose resistant-to-fluoxetine protein N-terminal domain-containing protein</fullName>
    </recommendedName>
</protein>
<feature type="transmembrane region" description="Helical" evidence="1">
    <location>
        <begin position="523"/>
        <end position="539"/>
    </location>
</feature>
<dbReference type="Pfam" id="PF20146">
    <property type="entry name" value="NRF"/>
    <property type="match status" value="1"/>
</dbReference>
<dbReference type="GO" id="GO:0016747">
    <property type="term" value="F:acyltransferase activity, transferring groups other than amino-acyl groups"/>
    <property type="evidence" value="ECO:0007669"/>
    <property type="project" value="InterPro"/>
</dbReference>
<gene>
    <name evidence="3" type="ORF">BEMITA_LOCUS6109</name>
</gene>
<feature type="transmembrane region" description="Helical" evidence="1">
    <location>
        <begin position="442"/>
        <end position="462"/>
    </location>
</feature>
<keyword evidence="1" id="KW-0812">Transmembrane</keyword>
<proteinExistence type="predicted"/>
<feature type="transmembrane region" description="Helical" evidence="1">
    <location>
        <begin position="581"/>
        <end position="605"/>
    </location>
</feature>
<dbReference type="InterPro" id="IPR006621">
    <property type="entry name" value="Nose-resist-to-fluoxetine_N"/>
</dbReference>
<dbReference type="Pfam" id="PF01757">
    <property type="entry name" value="Acyl_transf_3"/>
    <property type="match status" value="1"/>
</dbReference>
<evidence type="ECO:0000259" key="2">
    <source>
        <dbReference type="SMART" id="SM00703"/>
    </source>
</evidence>
<dbReference type="InterPro" id="IPR002656">
    <property type="entry name" value="Acyl_transf_3_dom"/>
</dbReference>
<dbReference type="PANTHER" id="PTHR11161">
    <property type="entry name" value="O-ACYLTRANSFERASE"/>
    <property type="match status" value="1"/>
</dbReference>
<dbReference type="AlphaFoldDB" id="A0A9P0A5R6"/>
<feature type="transmembrane region" description="Helical" evidence="1">
    <location>
        <begin position="378"/>
        <end position="396"/>
    </location>
</feature>
<feature type="transmembrane region" description="Helical" evidence="1">
    <location>
        <begin position="226"/>
        <end position="247"/>
    </location>
</feature>
<feature type="non-terminal residue" evidence="3">
    <location>
        <position position="708"/>
    </location>
</feature>
<organism evidence="3 4">
    <name type="scientific">Bemisia tabaci</name>
    <name type="common">Sweetpotato whitefly</name>
    <name type="synonym">Aleurodes tabaci</name>
    <dbReference type="NCBI Taxonomy" id="7038"/>
    <lineage>
        <taxon>Eukaryota</taxon>
        <taxon>Metazoa</taxon>
        <taxon>Ecdysozoa</taxon>
        <taxon>Arthropoda</taxon>
        <taxon>Hexapoda</taxon>
        <taxon>Insecta</taxon>
        <taxon>Pterygota</taxon>
        <taxon>Neoptera</taxon>
        <taxon>Paraneoptera</taxon>
        <taxon>Hemiptera</taxon>
        <taxon>Sternorrhyncha</taxon>
        <taxon>Aleyrodoidea</taxon>
        <taxon>Aleyrodidae</taxon>
        <taxon>Aleyrodinae</taxon>
        <taxon>Bemisia</taxon>
    </lineage>
</organism>
<feature type="transmembrane region" description="Helical" evidence="1">
    <location>
        <begin position="666"/>
        <end position="684"/>
    </location>
</feature>
<feature type="transmembrane region" description="Helical" evidence="1">
    <location>
        <begin position="469"/>
        <end position="489"/>
    </location>
</feature>
<feature type="domain" description="Nose resistant-to-fluoxetine protein N-terminal" evidence="2">
    <location>
        <begin position="58"/>
        <end position="211"/>
    </location>
</feature>
<reference evidence="3" key="1">
    <citation type="submission" date="2021-12" db="EMBL/GenBank/DDBJ databases">
        <authorList>
            <person name="King R."/>
        </authorList>
    </citation>
    <scope>NUCLEOTIDE SEQUENCE</scope>
</reference>
<keyword evidence="1" id="KW-0472">Membrane</keyword>
<keyword evidence="4" id="KW-1185">Reference proteome</keyword>
<dbReference type="EMBL" id="OU963864">
    <property type="protein sequence ID" value="CAH0387051.1"/>
    <property type="molecule type" value="Genomic_DNA"/>
</dbReference>
<dbReference type="PANTHER" id="PTHR11161:SF0">
    <property type="entry name" value="O-ACYLTRANSFERASE LIKE PROTEIN"/>
    <property type="match status" value="1"/>
</dbReference>
<dbReference type="InterPro" id="IPR052728">
    <property type="entry name" value="O2_lipid_transport_reg"/>
</dbReference>
<accession>A0A9P0A5R6</accession>
<evidence type="ECO:0000313" key="4">
    <source>
        <dbReference type="Proteomes" id="UP001152759"/>
    </source>
</evidence>
<name>A0A9P0A5R6_BEMTA</name>
<feature type="transmembrane region" description="Helical" evidence="1">
    <location>
        <begin position="6"/>
        <end position="24"/>
    </location>
</feature>
<sequence>MAHDTFILSSALMAILFVPAALTLTSRDRQMSDFDSKMWISRVVTERIWDYDITSNKNPLCPQHFNVLRQHQANFTTWALQMLDASDLIPAGFLVGDGYRLGNFDECIHANVPEELAFSPQYCLPSFTIVQETNIQKSAEFSDDWREPVWRRLQAVSRTKVPRNRFSLSFCIPSTCSSDDLQTSLQRLFRELTRPLGYDLNVTVNDLQCTTGKDQPKSIGYAIMRYFLLSATGVLIFCSAADIILAVTKGEKHDINNCSIAKASGIEKWLIPFSMYRNWSQLVASPTSSGDYKILNGIKTVLMTMTIVAHRSMFTAERVALTNWSYFERRFHEFSIFFVGMPIPDIFFSITGFLLCLSMLKQLEKKTFNVSVHAANKLLRVMPPYMFVLACFIFIFPHTGDGPFWKTTTEADIRFCQKNWWMNLLFINNYIKPGKWCLPHSYYIAADIHFFIVGSLIVLSCWRWKSLKWIILGSALVLSALIPLMITYLNRYEGLLKLYPDFAMSPRNHNMLLNVYMKSHNRFGGYITGILGAFWMRYLQERRLKFSKTGAWAGVFIGVAMIATITWVRHLLHLPTTAYNVIAHALFAGLNAQIISAGVIIIVVVQITTDFGALDSLFLTQNFFTLFSRLSFWAFLINMPLIMAMIGSLKTRVHITYEDMIYGGQHWGDVLLTYFLSFYCYLLVDAPISYVRPIILKHLSRKQPHTEK</sequence>
<feature type="transmembrane region" description="Helical" evidence="1">
    <location>
        <begin position="334"/>
        <end position="357"/>
    </location>
</feature>
<feature type="transmembrane region" description="Helical" evidence="1">
    <location>
        <begin position="551"/>
        <end position="569"/>
    </location>
</feature>
<evidence type="ECO:0000313" key="3">
    <source>
        <dbReference type="EMBL" id="CAH0387051.1"/>
    </source>
</evidence>
<keyword evidence="1" id="KW-1133">Transmembrane helix</keyword>
<dbReference type="SMART" id="SM00703">
    <property type="entry name" value="NRF"/>
    <property type="match status" value="1"/>
</dbReference>
<evidence type="ECO:0000256" key="1">
    <source>
        <dbReference type="SAM" id="Phobius"/>
    </source>
</evidence>